<dbReference type="Gene3D" id="3.40.50.300">
    <property type="entry name" value="P-loop containing nucleotide triphosphate hydrolases"/>
    <property type="match status" value="1"/>
</dbReference>
<dbReference type="InterPro" id="IPR027417">
    <property type="entry name" value="P-loop_NTPase"/>
</dbReference>
<evidence type="ECO:0000313" key="3">
    <source>
        <dbReference type="Proteomes" id="UP000310574"/>
    </source>
</evidence>
<dbReference type="EMBL" id="SSBS01000002">
    <property type="protein sequence ID" value="THF34443.1"/>
    <property type="molecule type" value="Genomic_DNA"/>
</dbReference>
<sequence length="560" mass="62307">MPQYSSLQPQARLNHQNQPCLWKLSKALAVSTYPPCRLLIATPNQQDAKSNKEKLLKNILGDKHSIEAVINFSSAAQGKKGIEYSLIVVDIHPKENKTTVYIDVSTSNKAIANLSPENRAILGASIYRLYRGQHPAKIFVPEEVESFLRAQFSRGYRDVKNICVAVLNNPGKLVQAHSVKQFIRRHQDSADTVSSVADLSEILQILHHGKPPSCIFVIGNNGAGKSLLLRDLITRLGEQNITTVGISTTIHDRFPSSDATLRHRNFIYKGARTSSRSIMLSNLHEDASQQTANIFKDQHKLDALVECFESLGYAPRFYLIKKAATVAEDTAADEQFIKLDLIVKNNKFPPNISEYEFGLVRAGSKEQVRPYSALSSGEQNITHLLLRIITNEQAGRVFLVDEPEVSLHLQWQQSLPRVFGILSRRFHISFVVATHSPTVITNASDPLMHCFQLNKGELRPLNEEERFSVESIILEGFDTYTPNNRGVHEKCAKLVAQTISNRNTPNGPDSKSALKELKILQNLVKTTGGNSSGASGDLELIRKAHTAISLLLQDDEIEIA</sequence>
<organism evidence="2 3">
    <name type="scientific">Pseudomonas atacamensis</name>
    <dbReference type="NCBI Taxonomy" id="2565368"/>
    <lineage>
        <taxon>Bacteria</taxon>
        <taxon>Pseudomonadati</taxon>
        <taxon>Pseudomonadota</taxon>
        <taxon>Gammaproteobacteria</taxon>
        <taxon>Pseudomonadales</taxon>
        <taxon>Pseudomonadaceae</taxon>
        <taxon>Pseudomonas</taxon>
    </lineage>
</organism>
<proteinExistence type="predicted"/>
<dbReference type="PANTHER" id="PTHR43581:SF4">
    <property type="entry name" value="ATP_GTP PHOSPHATASE"/>
    <property type="match status" value="1"/>
</dbReference>
<comment type="caution">
    <text evidence="2">The sequence shown here is derived from an EMBL/GenBank/DDBJ whole genome shotgun (WGS) entry which is preliminary data.</text>
</comment>
<dbReference type="InterPro" id="IPR003959">
    <property type="entry name" value="ATPase_AAA_core"/>
</dbReference>
<dbReference type="SMART" id="SM00382">
    <property type="entry name" value="AAA"/>
    <property type="match status" value="1"/>
</dbReference>
<name>A0AAQ2DET7_9PSED</name>
<dbReference type="Pfam" id="PF13304">
    <property type="entry name" value="AAA_21"/>
    <property type="match status" value="1"/>
</dbReference>
<evidence type="ECO:0000313" key="2">
    <source>
        <dbReference type="EMBL" id="THF34443.1"/>
    </source>
</evidence>
<dbReference type="GO" id="GO:0005524">
    <property type="term" value="F:ATP binding"/>
    <property type="evidence" value="ECO:0007669"/>
    <property type="project" value="InterPro"/>
</dbReference>
<protein>
    <recommendedName>
        <fullName evidence="1">AAA+ ATPase domain-containing protein</fullName>
    </recommendedName>
</protein>
<reference evidence="2 3" key="1">
    <citation type="submission" date="2019-04" db="EMBL/GenBank/DDBJ databases">
        <title>Draft genome sequence of Pseudomonas sp. M7D1 isolated from rhizosphere of plant the flowery desert.</title>
        <authorList>
            <person name="Poblete-Morales M."/>
            <person name="Plaza N."/>
            <person name="Corsini G."/>
            <person name="Silva E."/>
        </authorList>
    </citation>
    <scope>NUCLEOTIDE SEQUENCE [LARGE SCALE GENOMIC DNA]</scope>
    <source>
        <strain evidence="2 3">M7D1</strain>
    </source>
</reference>
<dbReference type="SUPFAM" id="SSF52540">
    <property type="entry name" value="P-loop containing nucleoside triphosphate hydrolases"/>
    <property type="match status" value="1"/>
</dbReference>
<gene>
    <name evidence="2" type="ORF">E5170_09260</name>
</gene>
<dbReference type="InterPro" id="IPR003593">
    <property type="entry name" value="AAA+_ATPase"/>
</dbReference>
<evidence type="ECO:0000259" key="1">
    <source>
        <dbReference type="SMART" id="SM00382"/>
    </source>
</evidence>
<dbReference type="InterPro" id="IPR051396">
    <property type="entry name" value="Bact_Antivir_Def_Nuclease"/>
</dbReference>
<feature type="domain" description="AAA+ ATPase" evidence="1">
    <location>
        <begin position="211"/>
        <end position="461"/>
    </location>
</feature>
<dbReference type="Proteomes" id="UP000310574">
    <property type="component" value="Unassembled WGS sequence"/>
</dbReference>
<accession>A0AAQ2DET7</accession>
<dbReference type="AlphaFoldDB" id="A0AAQ2DET7"/>
<dbReference type="GO" id="GO:0016887">
    <property type="term" value="F:ATP hydrolysis activity"/>
    <property type="evidence" value="ECO:0007669"/>
    <property type="project" value="InterPro"/>
</dbReference>
<dbReference type="PANTHER" id="PTHR43581">
    <property type="entry name" value="ATP/GTP PHOSPHATASE"/>
    <property type="match status" value="1"/>
</dbReference>